<feature type="region of interest" description="Disordered" evidence="1">
    <location>
        <begin position="840"/>
        <end position="922"/>
    </location>
</feature>
<dbReference type="KEGG" id="tva:4766647"/>
<dbReference type="SUPFAM" id="SSF54001">
    <property type="entry name" value="Cysteine proteinases"/>
    <property type="match status" value="1"/>
</dbReference>
<evidence type="ECO:0000313" key="2">
    <source>
        <dbReference type="EMBL" id="EAY08740.1"/>
    </source>
</evidence>
<reference evidence="2" key="2">
    <citation type="journal article" date="2007" name="Science">
        <title>Draft genome sequence of the sexually transmitted pathogen Trichomonas vaginalis.</title>
        <authorList>
            <person name="Carlton J.M."/>
            <person name="Hirt R.P."/>
            <person name="Silva J.C."/>
            <person name="Delcher A.L."/>
            <person name="Schatz M."/>
            <person name="Zhao Q."/>
            <person name="Wortman J.R."/>
            <person name="Bidwell S.L."/>
            <person name="Alsmark U.C.M."/>
            <person name="Besteiro S."/>
            <person name="Sicheritz-Ponten T."/>
            <person name="Noel C.J."/>
            <person name="Dacks J.B."/>
            <person name="Foster P.G."/>
            <person name="Simillion C."/>
            <person name="Van de Peer Y."/>
            <person name="Miranda-Saavedra D."/>
            <person name="Barton G.J."/>
            <person name="Westrop G.D."/>
            <person name="Mueller S."/>
            <person name="Dessi D."/>
            <person name="Fiori P.L."/>
            <person name="Ren Q."/>
            <person name="Paulsen I."/>
            <person name="Zhang H."/>
            <person name="Bastida-Corcuera F.D."/>
            <person name="Simoes-Barbosa A."/>
            <person name="Brown M.T."/>
            <person name="Hayes R.D."/>
            <person name="Mukherjee M."/>
            <person name="Okumura C.Y."/>
            <person name="Schneider R."/>
            <person name="Smith A.J."/>
            <person name="Vanacova S."/>
            <person name="Villalvazo M."/>
            <person name="Haas B.J."/>
            <person name="Pertea M."/>
            <person name="Feldblyum T.V."/>
            <person name="Utterback T.R."/>
            <person name="Shu C.L."/>
            <person name="Osoegawa K."/>
            <person name="de Jong P.J."/>
            <person name="Hrdy I."/>
            <person name="Horvathova L."/>
            <person name="Zubacova Z."/>
            <person name="Dolezal P."/>
            <person name="Malik S.B."/>
            <person name="Logsdon J.M. Jr."/>
            <person name="Henze K."/>
            <person name="Gupta A."/>
            <person name="Wang C.C."/>
            <person name="Dunne R.L."/>
            <person name="Upcroft J.A."/>
            <person name="Upcroft P."/>
            <person name="White O."/>
            <person name="Salzberg S.L."/>
            <person name="Tang P."/>
            <person name="Chiu C.-H."/>
            <person name="Lee Y.-S."/>
            <person name="Embley T.M."/>
            <person name="Coombs G.H."/>
            <person name="Mottram J.C."/>
            <person name="Tachezy J."/>
            <person name="Fraser-Liggett C.M."/>
            <person name="Johnson P.J."/>
        </authorList>
    </citation>
    <scope>NUCLEOTIDE SEQUENCE [LARGE SCALE GENOMIC DNA]</scope>
    <source>
        <strain evidence="2">G3</strain>
    </source>
</reference>
<dbReference type="VEuPathDB" id="TrichDB:TVAG_251660"/>
<dbReference type="RefSeq" id="XP_001320963.1">
    <property type="nucleotide sequence ID" value="XM_001320928.1"/>
</dbReference>
<gene>
    <name evidence="2" type="ORF">TVAG_251660</name>
</gene>
<dbReference type="SMR" id="A2EF24"/>
<keyword evidence="3" id="KW-1185">Reference proteome</keyword>
<evidence type="ECO:0000313" key="3">
    <source>
        <dbReference type="Proteomes" id="UP000001542"/>
    </source>
</evidence>
<evidence type="ECO:0000256" key="1">
    <source>
        <dbReference type="SAM" id="MobiDB-lite"/>
    </source>
</evidence>
<sequence>MSSNVSESKDIPKDDHLQEQNNQVSNIADQIVRSRKPVKTFKDILKQHGNKQECVNGLIFELLDRIDNITTFSEILDNFLYENSDKENAAFILDRCYNKKLKITRHVDFENLLILIPYSKIDREIYHKEILTNILRTIYYENYKFDEIINSCIKYEQYSLATEVIYHTYGYFMINNPNCCLPDEFLHKIKINDEIVGFPKECSGLSIISYIAAKTKQYPYDVVKSIDGFKIHKFMKPITKFDRFLYEGKSSENNNLIPKFDFIERLFNFIQINDPKGYDMFYIFNNLPTYEKCMEEIDNRIKGKKNILDGSNMWLSLYFLHFIMKNLEEQSDRALGMITSDYDYEIAEFVLSSYRIFDDDNIILYCLCVLEKLFQYFVPSRDIVSKKFNKIMTFIGEKHDNQRIVIKLLKLIDIGCPSNILTSYGFNSFVVSEKRKKVLDAIEELFIQNDIDDLPSFVLGQFGDSITENDSIAIRLLPYIAENVEDKKYMSEIMTKLIEANLQNIQEISTPSFLNSLIKCTNHLPIDMSEYSSVFLEIFLSRNKFTNVGLEYVDFLIKITNNLSKREINSVNTKIDKISKETPIEKKGIKAENINEYVISFMQMLYYIPEFKEKILSFEEKIDGFPTYIANLFQNLDQNNQDNEEILNKIQNISTSNEDFLHIAYKSFKNTYNNPFNLFKVDFNDYSKLMVQLDGKLDKFASISNVTNELPQYLIITMSEYQTMKVIDTVCINNNDYYLSAISCSKKGRFVTFIHFDDFWVRFHNINCKETDLETVSENTAKYDSIAIYRKGWWMPSPTNLPPQVQRVSSKEFKEFIAKFNNNKNFIGEEAIDSNAVQEMQHQENNVPESVEKEKDQEGNVRLFKKSSETNKQSDSSEKPQRKGHRHRRWDEKSSDDDDNEEKKPPEMSTRSSNSERKPNEMRRNEYKPHTMEENSQPQSITISLNSVKSDSETEEVHDDIEKICTLNDENKVSQLILRFKNKQELREKLVNMKIPNFVNMFDILLDLYALDDNSLHMFYHLANNNYDNNPFVINGFARNLPNMFLKNGYLDTLFDFIQRADYSSYDQISYPVCRAISNIIKQKSNINVAFQLYWKMVFKFYTKMSDFQQTLCPHTITPMEILQQCATAPTLHPDTALYILYAMENSTINKFSALRKVIDEISLASYLADFLRNDNRSFLTMLVTNRNVLDNILNDSSKLSSEPVFNDLINLLSFVINTISGKEKLDFIELLGHRFDRIIRMLTNGIKANAHELANFANCLIQLDPKFAVGIGQQYQLFADNQYNILLVSVQKCQNLENYAKIIEKFRYQELIKNRNNEKAYSYLNSIFLPSVQYLSESKQSNLPGKFFEFVRYILEKGYVFSDLYDAAFQMATSQFSKNTNHDISRGVYDNLRDTAIKILKPMRKDLMDLLVIISDFVVEWSEASKCRFRKIDLTKKDYDFLLSVARESSDVITNLFDTSRFVNRSYFT</sequence>
<dbReference type="Proteomes" id="UP000001542">
    <property type="component" value="Unassembled WGS sequence"/>
</dbReference>
<dbReference type="InterPro" id="IPR038765">
    <property type="entry name" value="Papain-like_cys_pep_sf"/>
</dbReference>
<reference evidence="2" key="1">
    <citation type="submission" date="2006-10" db="EMBL/GenBank/DDBJ databases">
        <authorList>
            <person name="Amadeo P."/>
            <person name="Zhao Q."/>
            <person name="Wortman J."/>
            <person name="Fraser-Liggett C."/>
            <person name="Carlton J."/>
        </authorList>
    </citation>
    <scope>NUCLEOTIDE SEQUENCE</scope>
    <source>
        <strain evidence="2">G3</strain>
    </source>
</reference>
<accession>A2EF24</accession>
<feature type="region of interest" description="Disordered" evidence="1">
    <location>
        <begin position="1"/>
        <end position="22"/>
    </location>
</feature>
<dbReference type="EMBL" id="DS113372">
    <property type="protein sequence ID" value="EAY08740.1"/>
    <property type="molecule type" value="Genomic_DNA"/>
</dbReference>
<protein>
    <submittedName>
        <fullName evidence="2">Uncharacterized protein</fullName>
    </submittedName>
</protein>
<dbReference type="InParanoid" id="A2EF24"/>
<feature type="compositionally biased region" description="Basic and acidic residues" evidence="1">
    <location>
        <begin position="7"/>
        <end position="18"/>
    </location>
</feature>
<name>A2EF24_TRIV3</name>
<dbReference type="VEuPathDB" id="TrichDB:TVAGG3_0670350"/>
<organism evidence="2 3">
    <name type="scientific">Trichomonas vaginalis (strain ATCC PRA-98 / G3)</name>
    <dbReference type="NCBI Taxonomy" id="412133"/>
    <lineage>
        <taxon>Eukaryota</taxon>
        <taxon>Metamonada</taxon>
        <taxon>Parabasalia</taxon>
        <taxon>Trichomonadida</taxon>
        <taxon>Trichomonadidae</taxon>
        <taxon>Trichomonas</taxon>
    </lineage>
</organism>
<feature type="compositionally biased region" description="Basic and acidic residues" evidence="1">
    <location>
        <begin position="850"/>
        <end position="859"/>
    </location>
</feature>
<proteinExistence type="predicted"/>